<gene>
    <name evidence="1" type="ORF">B0T17DRAFT_19662</name>
</gene>
<reference evidence="1" key="1">
    <citation type="submission" date="2023-06" db="EMBL/GenBank/DDBJ databases">
        <title>Genome-scale phylogeny and comparative genomics of the fungal order Sordariales.</title>
        <authorList>
            <consortium name="Lawrence Berkeley National Laboratory"/>
            <person name="Hensen N."/>
            <person name="Bonometti L."/>
            <person name="Westerberg I."/>
            <person name="Brannstrom I.O."/>
            <person name="Guillou S."/>
            <person name="Cros-Aarteil S."/>
            <person name="Calhoun S."/>
            <person name="Haridas S."/>
            <person name="Kuo A."/>
            <person name="Mondo S."/>
            <person name="Pangilinan J."/>
            <person name="Riley R."/>
            <person name="LaButti K."/>
            <person name="Andreopoulos B."/>
            <person name="Lipzen A."/>
            <person name="Chen C."/>
            <person name="Yanf M."/>
            <person name="Daum C."/>
            <person name="Ng V."/>
            <person name="Clum A."/>
            <person name="Steindorff A."/>
            <person name="Ohm R."/>
            <person name="Martin F."/>
            <person name="Silar P."/>
            <person name="Natvig D."/>
            <person name="Lalanne C."/>
            <person name="Gautier V."/>
            <person name="Ament-velasquez S.L."/>
            <person name="Kruys A."/>
            <person name="Hutchinson M.I."/>
            <person name="Powell A.J."/>
            <person name="Barry K."/>
            <person name="Miller A.N."/>
            <person name="Grigoriev I.V."/>
            <person name="Debuchy R."/>
            <person name="Gladieux P."/>
            <person name="Thoren M.H."/>
            <person name="Johannesson H."/>
        </authorList>
    </citation>
    <scope>NUCLEOTIDE SEQUENCE</scope>
    <source>
        <strain evidence="1">SMH3391-2</strain>
    </source>
</reference>
<accession>A0AA39XJM7</accession>
<name>A0AA39XJM7_9PEZI</name>
<dbReference type="EMBL" id="JAULSR010000001">
    <property type="protein sequence ID" value="KAK0634841.1"/>
    <property type="molecule type" value="Genomic_DNA"/>
</dbReference>
<proteinExistence type="predicted"/>
<comment type="caution">
    <text evidence="1">The sequence shown here is derived from an EMBL/GenBank/DDBJ whole genome shotgun (WGS) entry which is preliminary data.</text>
</comment>
<keyword evidence="2" id="KW-1185">Reference proteome</keyword>
<dbReference type="AlphaFoldDB" id="A0AA39XJM7"/>
<evidence type="ECO:0000313" key="1">
    <source>
        <dbReference type="EMBL" id="KAK0634841.1"/>
    </source>
</evidence>
<protein>
    <submittedName>
        <fullName evidence="1">Uncharacterized protein</fullName>
    </submittedName>
</protein>
<sequence>MMVVVRADNVTLLGALGVVLIQVVIRHSWSGPVQSVPLTKYLIIFFCLYRRHLSYFASCCDALFLRSLCFFCAFPWKMTGRPSPPPSPPVIGVPGFWFRIGLVNAF</sequence>
<organism evidence="1 2">
    <name type="scientific">Bombardia bombarda</name>
    <dbReference type="NCBI Taxonomy" id="252184"/>
    <lineage>
        <taxon>Eukaryota</taxon>
        <taxon>Fungi</taxon>
        <taxon>Dikarya</taxon>
        <taxon>Ascomycota</taxon>
        <taxon>Pezizomycotina</taxon>
        <taxon>Sordariomycetes</taxon>
        <taxon>Sordariomycetidae</taxon>
        <taxon>Sordariales</taxon>
        <taxon>Lasiosphaeriaceae</taxon>
        <taxon>Bombardia</taxon>
    </lineage>
</organism>
<evidence type="ECO:0000313" key="2">
    <source>
        <dbReference type="Proteomes" id="UP001174934"/>
    </source>
</evidence>
<dbReference type="Proteomes" id="UP001174934">
    <property type="component" value="Unassembled WGS sequence"/>
</dbReference>